<dbReference type="Gene3D" id="3.20.20.450">
    <property type="entry name" value="EAL domain"/>
    <property type="match status" value="1"/>
</dbReference>
<keyword evidence="6" id="KW-1185">Reference proteome</keyword>
<dbReference type="Pfam" id="PF00563">
    <property type="entry name" value="EAL"/>
    <property type="match status" value="1"/>
</dbReference>
<dbReference type="SMART" id="SM00052">
    <property type="entry name" value="EAL"/>
    <property type="match status" value="1"/>
</dbReference>
<feature type="transmembrane region" description="Helical" evidence="1">
    <location>
        <begin position="206"/>
        <end position="226"/>
    </location>
</feature>
<dbReference type="SMART" id="SM00267">
    <property type="entry name" value="GGDEF"/>
    <property type="match status" value="1"/>
</dbReference>
<comment type="caution">
    <text evidence="5">The sequence shown here is derived from an EMBL/GenBank/DDBJ whole genome shotgun (WGS) entry which is preliminary data.</text>
</comment>
<evidence type="ECO:0000259" key="2">
    <source>
        <dbReference type="PROSITE" id="PS50112"/>
    </source>
</evidence>
<feature type="transmembrane region" description="Helical" evidence="1">
    <location>
        <begin position="275"/>
        <end position="295"/>
    </location>
</feature>
<dbReference type="InterPro" id="IPR029787">
    <property type="entry name" value="Nucleotide_cyclase"/>
</dbReference>
<dbReference type="Gene3D" id="3.30.450.20">
    <property type="entry name" value="PAS domain"/>
    <property type="match status" value="1"/>
</dbReference>
<organism evidence="5 6">
    <name type="scientific">Acidovorax soli</name>
    <dbReference type="NCBI Taxonomy" id="592050"/>
    <lineage>
        <taxon>Bacteria</taxon>
        <taxon>Pseudomonadati</taxon>
        <taxon>Pseudomonadota</taxon>
        <taxon>Betaproteobacteria</taxon>
        <taxon>Burkholderiales</taxon>
        <taxon>Comamonadaceae</taxon>
        <taxon>Acidovorax</taxon>
    </lineage>
</organism>
<feature type="transmembrane region" description="Helical" evidence="1">
    <location>
        <begin position="329"/>
        <end position="354"/>
    </location>
</feature>
<dbReference type="RefSeq" id="WP_260420192.1">
    <property type="nucleotide sequence ID" value="NZ_JACHLK010000003.1"/>
</dbReference>
<keyword evidence="1" id="KW-0472">Membrane</keyword>
<feature type="transmembrane region" description="Helical" evidence="1">
    <location>
        <begin position="301"/>
        <end position="322"/>
    </location>
</feature>
<feature type="domain" description="EAL" evidence="3">
    <location>
        <begin position="679"/>
        <end position="938"/>
    </location>
</feature>
<dbReference type="EMBL" id="JACHLK010000003">
    <property type="protein sequence ID" value="MBB6559549.1"/>
    <property type="molecule type" value="Genomic_DNA"/>
</dbReference>
<dbReference type="PROSITE" id="PS50112">
    <property type="entry name" value="PAS"/>
    <property type="match status" value="1"/>
</dbReference>
<keyword evidence="1" id="KW-1133">Transmembrane helix</keyword>
<dbReference type="CDD" id="cd01948">
    <property type="entry name" value="EAL"/>
    <property type="match status" value="1"/>
</dbReference>
<sequence length="973" mass="106493">MMDWLLRAMSIYIIPIAMAGLAVWALLFWQSNYLSAGGHTLMMRVLPQAAAQLGPEQALAALVNRPLKSFHDTNLSEEPVWLLVDLPVSMAQPPSVLFPSRHAVEMACWDGKSLASLGQATREQASGSLIPMKAGFGLPEASAGQRLLCRASFVGPARLQADWWGQADLQASVLEFHRNLGLLEGGLVVLGMFVLMTALINRQSLYVLFAAWLVVTLRVGAISAGWDVQWLGHLVPTPWLFPTRALTVAIYGFLTITLYKNLFQEDLDRSRLGPWIRGAQWACVPLLLAAVFLPYGLYLPMMWVSTGLGLLLMTVSLVRIVFKTRSRVALWYGASLGVTFLSSFSEIVAAAYGMKVLVGTVNHVTAALSSSLLAALAIAEQMRQEHVKRLEVQAQLQHAYEAMPIGLFTLDLQGRFLSANPALVDMLGDGLLDNGGRTWRAQFGDAAWLQLDQMVHGQGETETEFAVSGREEGELTRRFMVRATQARGRIEGSLQDVTEKSRATENLRVLAHHDALTRVLNRRGIEQVLEAALAQRNQGKPLALAYLDLDRFKLINDLFGHAAGDDVLQQVCARVSQMLSGNMQIGRVGGDEFLIVFPDTHITLARLISQGIVSSICTSPYRVGARSFHVRGSIGLIEVAPGSTIRDVVSTADHACRDAKRGLQQGLAVYERDAPGLIAHEMEMKLVERLSSDERIEGLYLEMQPIMSLTAPTESLNFEVLLRMRDASGALVPTPRLIAAGEHSGRMGVIDRWVLGTVFEWLGKHHGQLGRTQFVCLNLSGASLNDEAFIDDVFALFDEHPHLASWLCLEITESVALHDLENTRRFISQVRSYGAKVALDDFGAGYTSFSYLKDLPSDLLKIDGNFIVNMNRHPANVAIVEAIVSLARNLGMKTIAEWAEDHATVQTLAEIGVDYVQGFVVARPQLPEALLSASSAASFIADPQLAQFVQLLGASGPPSGQAGLFGERRSDAH</sequence>
<dbReference type="InterPro" id="IPR052155">
    <property type="entry name" value="Biofilm_reg_signaling"/>
</dbReference>
<accession>A0A7X0PDB9</accession>
<dbReference type="InterPro" id="IPR043128">
    <property type="entry name" value="Rev_trsase/Diguanyl_cyclase"/>
</dbReference>
<gene>
    <name evidence="5" type="ORF">HNP48_002216</name>
</gene>
<dbReference type="SMART" id="SM00091">
    <property type="entry name" value="PAS"/>
    <property type="match status" value="1"/>
</dbReference>
<dbReference type="Pfam" id="PF00990">
    <property type="entry name" value="GGDEF"/>
    <property type="match status" value="1"/>
</dbReference>
<dbReference type="SUPFAM" id="SSF141868">
    <property type="entry name" value="EAL domain-like"/>
    <property type="match status" value="1"/>
</dbReference>
<feature type="transmembrane region" description="Helical" evidence="1">
    <location>
        <begin position="246"/>
        <end position="263"/>
    </location>
</feature>
<feature type="domain" description="PAS" evidence="2">
    <location>
        <begin position="392"/>
        <end position="428"/>
    </location>
</feature>
<feature type="transmembrane region" description="Helical" evidence="1">
    <location>
        <begin position="12"/>
        <end position="29"/>
    </location>
</feature>
<feature type="transmembrane region" description="Helical" evidence="1">
    <location>
        <begin position="180"/>
        <end position="199"/>
    </location>
</feature>
<evidence type="ECO:0000256" key="1">
    <source>
        <dbReference type="SAM" id="Phobius"/>
    </source>
</evidence>
<proteinExistence type="predicted"/>
<dbReference type="PANTHER" id="PTHR44757:SF2">
    <property type="entry name" value="BIOFILM ARCHITECTURE MAINTENANCE PROTEIN MBAA"/>
    <property type="match status" value="1"/>
</dbReference>
<dbReference type="PROSITE" id="PS50883">
    <property type="entry name" value="EAL"/>
    <property type="match status" value="1"/>
</dbReference>
<dbReference type="SUPFAM" id="SSF55785">
    <property type="entry name" value="PYP-like sensor domain (PAS domain)"/>
    <property type="match status" value="1"/>
</dbReference>
<dbReference type="PROSITE" id="PS50887">
    <property type="entry name" value="GGDEF"/>
    <property type="match status" value="1"/>
</dbReference>
<evidence type="ECO:0000313" key="6">
    <source>
        <dbReference type="Proteomes" id="UP000575083"/>
    </source>
</evidence>
<feature type="domain" description="GGDEF" evidence="4">
    <location>
        <begin position="540"/>
        <end position="672"/>
    </location>
</feature>
<dbReference type="CDD" id="cd01949">
    <property type="entry name" value="GGDEF"/>
    <property type="match status" value="1"/>
</dbReference>
<dbReference type="InterPro" id="IPR000014">
    <property type="entry name" value="PAS"/>
</dbReference>
<dbReference type="PANTHER" id="PTHR44757">
    <property type="entry name" value="DIGUANYLATE CYCLASE DGCP"/>
    <property type="match status" value="1"/>
</dbReference>
<dbReference type="InterPro" id="IPR000160">
    <property type="entry name" value="GGDEF_dom"/>
</dbReference>
<keyword evidence="1" id="KW-0812">Transmembrane</keyword>
<dbReference type="NCBIfam" id="TIGR00254">
    <property type="entry name" value="GGDEF"/>
    <property type="match status" value="1"/>
</dbReference>
<dbReference type="Proteomes" id="UP000575083">
    <property type="component" value="Unassembled WGS sequence"/>
</dbReference>
<dbReference type="InterPro" id="IPR035919">
    <property type="entry name" value="EAL_sf"/>
</dbReference>
<evidence type="ECO:0000259" key="4">
    <source>
        <dbReference type="PROSITE" id="PS50887"/>
    </source>
</evidence>
<dbReference type="InterPro" id="IPR001633">
    <property type="entry name" value="EAL_dom"/>
</dbReference>
<dbReference type="InterPro" id="IPR035965">
    <property type="entry name" value="PAS-like_dom_sf"/>
</dbReference>
<name>A0A7X0PDB9_9BURK</name>
<reference evidence="5 6" key="1">
    <citation type="submission" date="2020-08" db="EMBL/GenBank/DDBJ databases">
        <title>Functional genomics of gut bacteria from endangered species of beetles.</title>
        <authorList>
            <person name="Carlos-Shanley C."/>
        </authorList>
    </citation>
    <scope>NUCLEOTIDE SEQUENCE [LARGE SCALE GENOMIC DNA]</scope>
    <source>
        <strain evidence="5 6">S00198</strain>
    </source>
</reference>
<evidence type="ECO:0000259" key="3">
    <source>
        <dbReference type="PROSITE" id="PS50883"/>
    </source>
</evidence>
<evidence type="ECO:0000313" key="5">
    <source>
        <dbReference type="EMBL" id="MBB6559549.1"/>
    </source>
</evidence>
<dbReference type="Pfam" id="PF13188">
    <property type="entry name" value="PAS_8"/>
    <property type="match status" value="1"/>
</dbReference>
<dbReference type="AlphaFoldDB" id="A0A7X0PDB9"/>
<dbReference type="Gene3D" id="3.30.70.270">
    <property type="match status" value="1"/>
</dbReference>
<protein>
    <submittedName>
        <fullName evidence="5">Diguanylate cyclase (GGDEF)-like protein</fullName>
    </submittedName>
</protein>
<dbReference type="SUPFAM" id="SSF55073">
    <property type="entry name" value="Nucleotide cyclase"/>
    <property type="match status" value="1"/>
</dbReference>